<dbReference type="InterPro" id="IPR001155">
    <property type="entry name" value="OxRdtase_FMN_N"/>
</dbReference>
<dbReference type="InterPro" id="IPR013785">
    <property type="entry name" value="Aldolase_TIM"/>
</dbReference>
<dbReference type="EMBL" id="JBEPCV010000066">
    <property type="protein sequence ID" value="MER6909422.1"/>
    <property type="molecule type" value="Genomic_DNA"/>
</dbReference>
<name>A0ABV1VSF3_9ACTN</name>
<dbReference type="SUPFAM" id="SSF51395">
    <property type="entry name" value="FMN-linked oxidoreductases"/>
    <property type="match status" value="1"/>
</dbReference>
<keyword evidence="7" id="KW-0408">Iron</keyword>
<comment type="caution">
    <text evidence="10">The sequence shown here is derived from an EMBL/GenBank/DDBJ whole genome shotgun (WGS) entry which is preliminary data.</text>
</comment>
<sequence length="205" mass="22355">MRLVIDAVLEQAGPHQAVGLRISAHEGHADGLSADETFDLLKGASLERLHFLDVSAGSYEAGEWIVQPGEWKPGVLAPYAERYRRAYGLAVGVPGRINTPEAAAHILRWGQADFISMARTLHADPEFPNRALERPTGRVSRATCASTNFIRAAPSGAVSTRQRAVSTSETQTGTAIAGRGYWWSEPARPAWRRHGCWRNVATGWS</sequence>
<keyword evidence="6" id="KW-0560">Oxidoreductase</keyword>
<evidence type="ECO:0000256" key="4">
    <source>
        <dbReference type="ARBA" id="ARBA00022643"/>
    </source>
</evidence>
<evidence type="ECO:0000259" key="9">
    <source>
        <dbReference type="Pfam" id="PF00724"/>
    </source>
</evidence>
<comment type="cofactor">
    <cofactor evidence="2">
        <name>[4Fe-4S] cluster</name>
        <dbReference type="ChEBI" id="CHEBI:49883"/>
    </cofactor>
</comment>
<keyword evidence="3" id="KW-0285">Flavoprotein</keyword>
<gene>
    <name evidence="10" type="ORF">ABT322_38015</name>
</gene>
<dbReference type="InterPro" id="IPR051793">
    <property type="entry name" value="NADH:flavin_oxidoreductase"/>
</dbReference>
<keyword evidence="8" id="KW-0411">Iron-sulfur</keyword>
<dbReference type="Pfam" id="PF00724">
    <property type="entry name" value="Oxidored_FMN"/>
    <property type="match status" value="1"/>
</dbReference>
<dbReference type="RefSeq" id="WP_350725138.1">
    <property type="nucleotide sequence ID" value="NZ_JBEPCO010000065.1"/>
</dbReference>
<evidence type="ECO:0000256" key="2">
    <source>
        <dbReference type="ARBA" id="ARBA00001966"/>
    </source>
</evidence>
<evidence type="ECO:0000256" key="7">
    <source>
        <dbReference type="ARBA" id="ARBA00023004"/>
    </source>
</evidence>
<keyword evidence="11" id="KW-1185">Reference proteome</keyword>
<feature type="domain" description="NADH:flavin oxidoreductase/NADH oxidase N-terminal" evidence="9">
    <location>
        <begin position="4"/>
        <end position="131"/>
    </location>
</feature>
<dbReference type="Gene3D" id="3.20.20.70">
    <property type="entry name" value="Aldolase class I"/>
    <property type="match status" value="1"/>
</dbReference>
<evidence type="ECO:0000256" key="8">
    <source>
        <dbReference type="ARBA" id="ARBA00023014"/>
    </source>
</evidence>
<evidence type="ECO:0000256" key="1">
    <source>
        <dbReference type="ARBA" id="ARBA00001917"/>
    </source>
</evidence>
<accession>A0ABV1VSF3</accession>
<evidence type="ECO:0000256" key="3">
    <source>
        <dbReference type="ARBA" id="ARBA00022630"/>
    </source>
</evidence>
<proteinExistence type="predicted"/>
<evidence type="ECO:0000313" key="11">
    <source>
        <dbReference type="Proteomes" id="UP001490330"/>
    </source>
</evidence>
<evidence type="ECO:0000256" key="5">
    <source>
        <dbReference type="ARBA" id="ARBA00022723"/>
    </source>
</evidence>
<evidence type="ECO:0000256" key="6">
    <source>
        <dbReference type="ARBA" id="ARBA00023002"/>
    </source>
</evidence>
<reference evidence="10 11" key="1">
    <citation type="submission" date="2024-06" db="EMBL/GenBank/DDBJ databases">
        <title>The Natural Products Discovery Center: Release of the First 8490 Sequenced Strains for Exploring Actinobacteria Biosynthetic Diversity.</title>
        <authorList>
            <person name="Kalkreuter E."/>
            <person name="Kautsar S.A."/>
            <person name="Yang D."/>
            <person name="Bader C.D."/>
            <person name="Teijaro C.N."/>
            <person name="Fluegel L."/>
            <person name="Davis C.M."/>
            <person name="Simpson J.R."/>
            <person name="Lauterbach L."/>
            <person name="Steele A.D."/>
            <person name="Gui C."/>
            <person name="Meng S."/>
            <person name="Li G."/>
            <person name="Viehrig K."/>
            <person name="Ye F."/>
            <person name="Su P."/>
            <person name="Kiefer A.F."/>
            <person name="Nichols A."/>
            <person name="Cepeda A.J."/>
            <person name="Yan W."/>
            <person name="Fan B."/>
            <person name="Jiang Y."/>
            <person name="Adhikari A."/>
            <person name="Zheng C.-J."/>
            <person name="Schuster L."/>
            <person name="Cowan T.M."/>
            <person name="Smanski M.J."/>
            <person name="Chevrette M.G."/>
            <person name="De Carvalho L.P.S."/>
            <person name="Shen B."/>
        </authorList>
    </citation>
    <scope>NUCLEOTIDE SEQUENCE [LARGE SCALE GENOMIC DNA]</scope>
    <source>
        <strain evidence="10 11">NPDC000632</strain>
    </source>
</reference>
<comment type="cofactor">
    <cofactor evidence="1">
        <name>FMN</name>
        <dbReference type="ChEBI" id="CHEBI:58210"/>
    </cofactor>
</comment>
<dbReference type="Proteomes" id="UP001490330">
    <property type="component" value="Unassembled WGS sequence"/>
</dbReference>
<keyword evidence="5" id="KW-0479">Metal-binding</keyword>
<evidence type="ECO:0000313" key="10">
    <source>
        <dbReference type="EMBL" id="MER6909422.1"/>
    </source>
</evidence>
<protein>
    <recommendedName>
        <fullName evidence="9">NADH:flavin oxidoreductase/NADH oxidase N-terminal domain-containing protein</fullName>
    </recommendedName>
</protein>
<dbReference type="PANTHER" id="PTHR42917:SF2">
    <property type="entry name" value="2,4-DIENOYL-COA REDUCTASE [(2E)-ENOYL-COA-PRODUCING]"/>
    <property type="match status" value="1"/>
</dbReference>
<organism evidence="10 11">
    <name type="scientific">Streptomyces flaveolus</name>
    <dbReference type="NCBI Taxonomy" id="67297"/>
    <lineage>
        <taxon>Bacteria</taxon>
        <taxon>Bacillati</taxon>
        <taxon>Actinomycetota</taxon>
        <taxon>Actinomycetes</taxon>
        <taxon>Kitasatosporales</taxon>
        <taxon>Streptomycetaceae</taxon>
        <taxon>Streptomyces</taxon>
    </lineage>
</organism>
<dbReference type="PANTHER" id="PTHR42917">
    <property type="entry name" value="2,4-DIENOYL-COA REDUCTASE"/>
    <property type="match status" value="1"/>
</dbReference>
<keyword evidence="4" id="KW-0288">FMN</keyword>